<gene>
    <name evidence="2" type="ORF">EJB05_33673</name>
</gene>
<sequence length="78" mass="8302">MATSKTAGTRKKASKRASTTAVGDEEDIKPAKVQASASRANNRAAARRDLTLEDTDAFDCGICFLPLKPPIFQSCSIT</sequence>
<keyword evidence="3" id="KW-1185">Reference proteome</keyword>
<feature type="region of interest" description="Disordered" evidence="1">
    <location>
        <begin position="1"/>
        <end position="45"/>
    </location>
</feature>
<dbReference type="EMBL" id="RWGY01000029">
    <property type="protein sequence ID" value="TVU17625.1"/>
    <property type="molecule type" value="Genomic_DNA"/>
</dbReference>
<feature type="non-terminal residue" evidence="2">
    <location>
        <position position="1"/>
    </location>
</feature>
<organism evidence="2 3">
    <name type="scientific">Eragrostis curvula</name>
    <name type="common">weeping love grass</name>
    <dbReference type="NCBI Taxonomy" id="38414"/>
    <lineage>
        <taxon>Eukaryota</taxon>
        <taxon>Viridiplantae</taxon>
        <taxon>Streptophyta</taxon>
        <taxon>Embryophyta</taxon>
        <taxon>Tracheophyta</taxon>
        <taxon>Spermatophyta</taxon>
        <taxon>Magnoliopsida</taxon>
        <taxon>Liliopsida</taxon>
        <taxon>Poales</taxon>
        <taxon>Poaceae</taxon>
        <taxon>PACMAD clade</taxon>
        <taxon>Chloridoideae</taxon>
        <taxon>Eragrostideae</taxon>
        <taxon>Eragrostidinae</taxon>
        <taxon>Eragrostis</taxon>
    </lineage>
</organism>
<comment type="caution">
    <text evidence="2">The sequence shown here is derived from an EMBL/GenBank/DDBJ whole genome shotgun (WGS) entry which is preliminary data.</text>
</comment>
<evidence type="ECO:0000313" key="3">
    <source>
        <dbReference type="Proteomes" id="UP000324897"/>
    </source>
</evidence>
<dbReference type="OrthoDB" id="10628202at2759"/>
<dbReference type="Proteomes" id="UP000324897">
    <property type="component" value="Chromosome 7"/>
</dbReference>
<name>A0A5J9U245_9POAL</name>
<feature type="compositionally biased region" description="Low complexity" evidence="1">
    <location>
        <begin position="35"/>
        <end position="44"/>
    </location>
</feature>
<dbReference type="Gramene" id="TVU17625">
    <property type="protein sequence ID" value="TVU17625"/>
    <property type="gene ID" value="EJB05_33673"/>
</dbReference>
<evidence type="ECO:0000313" key="2">
    <source>
        <dbReference type="EMBL" id="TVU17625.1"/>
    </source>
</evidence>
<evidence type="ECO:0000256" key="1">
    <source>
        <dbReference type="SAM" id="MobiDB-lite"/>
    </source>
</evidence>
<reference evidence="2 3" key="1">
    <citation type="journal article" date="2019" name="Sci. Rep.">
        <title>A high-quality genome of Eragrostis curvula grass provides insights into Poaceae evolution and supports new strategies to enhance forage quality.</title>
        <authorList>
            <person name="Carballo J."/>
            <person name="Santos B.A.C.M."/>
            <person name="Zappacosta D."/>
            <person name="Garbus I."/>
            <person name="Selva J.P."/>
            <person name="Gallo C.A."/>
            <person name="Diaz A."/>
            <person name="Albertini E."/>
            <person name="Caccamo M."/>
            <person name="Echenique V."/>
        </authorList>
    </citation>
    <scope>NUCLEOTIDE SEQUENCE [LARGE SCALE GENOMIC DNA]</scope>
    <source>
        <strain evidence="3">cv. Victoria</strain>
        <tissue evidence="2">Leaf</tissue>
    </source>
</reference>
<proteinExistence type="predicted"/>
<dbReference type="AlphaFoldDB" id="A0A5J9U245"/>
<protein>
    <submittedName>
        <fullName evidence="2">Uncharacterized protein</fullName>
    </submittedName>
</protein>
<accession>A0A5J9U245</accession>